<feature type="region of interest" description="Disordered" evidence="1">
    <location>
        <begin position="191"/>
        <end position="304"/>
    </location>
</feature>
<dbReference type="GO" id="GO:0000126">
    <property type="term" value="C:transcription factor TFIIIB complex"/>
    <property type="evidence" value="ECO:0007669"/>
    <property type="project" value="TreeGrafter"/>
</dbReference>
<dbReference type="Proteomes" id="UP000626109">
    <property type="component" value="Unassembled WGS sequence"/>
</dbReference>
<dbReference type="SUPFAM" id="SSF47769">
    <property type="entry name" value="SAM/Pointed domain"/>
    <property type="match status" value="1"/>
</dbReference>
<dbReference type="Gene3D" id="1.10.150.50">
    <property type="entry name" value="Transcription Factor, Ets-1"/>
    <property type="match status" value="1"/>
</dbReference>
<dbReference type="AlphaFoldDB" id="A0A813LQ90"/>
<dbReference type="GO" id="GO:0070898">
    <property type="term" value="P:RNA polymerase III preinitiation complex assembly"/>
    <property type="evidence" value="ECO:0007669"/>
    <property type="project" value="TreeGrafter"/>
</dbReference>
<feature type="region of interest" description="Disordered" evidence="1">
    <location>
        <begin position="335"/>
        <end position="437"/>
    </location>
</feature>
<organism evidence="2 3">
    <name type="scientific">Polarella glacialis</name>
    <name type="common">Dinoflagellate</name>
    <dbReference type="NCBI Taxonomy" id="89957"/>
    <lineage>
        <taxon>Eukaryota</taxon>
        <taxon>Sar</taxon>
        <taxon>Alveolata</taxon>
        <taxon>Dinophyceae</taxon>
        <taxon>Suessiales</taxon>
        <taxon>Suessiaceae</taxon>
        <taxon>Polarella</taxon>
    </lineage>
</organism>
<reference evidence="2" key="1">
    <citation type="submission" date="2021-02" db="EMBL/GenBank/DDBJ databases">
        <authorList>
            <person name="Dougan E. K."/>
            <person name="Rhodes N."/>
            <person name="Thang M."/>
            <person name="Chan C."/>
        </authorList>
    </citation>
    <scope>NUCLEOTIDE SEQUENCE</scope>
</reference>
<dbReference type="PANTHER" id="PTHR22929:SF0">
    <property type="entry name" value="TRANSCRIPTION FACTOR TFIIIB COMPONENT B'' HOMOLOG"/>
    <property type="match status" value="1"/>
</dbReference>
<dbReference type="InterPro" id="IPR013761">
    <property type="entry name" value="SAM/pointed_sf"/>
</dbReference>
<name>A0A813LQ90_POLGL</name>
<accession>A0A813LQ90</accession>
<evidence type="ECO:0000313" key="2">
    <source>
        <dbReference type="EMBL" id="CAE8736833.1"/>
    </source>
</evidence>
<proteinExistence type="predicted"/>
<dbReference type="GO" id="GO:0001156">
    <property type="term" value="F:TFIIIC-class transcription factor complex binding"/>
    <property type="evidence" value="ECO:0007669"/>
    <property type="project" value="TreeGrafter"/>
</dbReference>
<evidence type="ECO:0008006" key="4">
    <source>
        <dbReference type="Google" id="ProtNLM"/>
    </source>
</evidence>
<gene>
    <name evidence="2" type="ORF">PGLA2088_LOCUS48495</name>
</gene>
<dbReference type="EMBL" id="CAJNNW010036698">
    <property type="protein sequence ID" value="CAE8736833.1"/>
    <property type="molecule type" value="Genomic_DNA"/>
</dbReference>
<evidence type="ECO:0000313" key="3">
    <source>
        <dbReference type="Proteomes" id="UP000626109"/>
    </source>
</evidence>
<feature type="compositionally biased region" description="Low complexity" evidence="1">
    <location>
        <begin position="49"/>
        <end position="66"/>
    </location>
</feature>
<feature type="compositionally biased region" description="Low complexity" evidence="1">
    <location>
        <begin position="191"/>
        <end position="289"/>
    </location>
</feature>
<dbReference type="PANTHER" id="PTHR22929">
    <property type="entry name" value="RNA POLYMERASE III TRANSCRIPTION INITIATION FACTOR B"/>
    <property type="match status" value="1"/>
</dbReference>
<feature type="compositionally biased region" description="Low complexity" evidence="1">
    <location>
        <begin position="335"/>
        <end position="345"/>
    </location>
</feature>
<feature type="compositionally biased region" description="Basic and acidic residues" evidence="1">
    <location>
        <begin position="35"/>
        <end position="47"/>
    </location>
</feature>
<evidence type="ECO:0000256" key="1">
    <source>
        <dbReference type="SAM" id="MobiDB-lite"/>
    </source>
</evidence>
<sequence length="437" mass="46094">MPPYMIDRIGKVTKEESDRLEREADLLEEQLQKIRDLKNVQRQKEESVASEAAAAAPATRWRSAAEPVEDDAGALHESFSDDEPPPRPLRRPPAPVEKPALPRRKPGEWAGIEAFLEDVGLGKFGYASRFEELGLDSPEAVAMLDPAGLRKLGVEHQHAQKLRMGIAELRMFAGLAPSAGRVSAAKLPVANNNSNINKNSNNNNNNNSSNNNDSSNNSNNDSNNTLNNKNNNSSSNSNNNNSNSSNNSTKNSSHNNSNSNNNSSNNNSSSSNNNNNSNNSNNSNNNNISGAKPPIGKAEGGTGGVRAEGGDSGYSAARTPCGCCLAAVLCTPAPASRAASSGPSAGRPPQPSGLPDVACSSVGAPRRAPLGDRKPPSVGDRPGVYRPRAPVVQDGARVARSASPAPVRALPPPPRAPKEVSPGQSERRQPPTQRMAK</sequence>
<protein>
    <recommendedName>
        <fullName evidence="4">SAM domain-containing protein</fullName>
    </recommendedName>
</protein>
<feature type="region of interest" description="Disordered" evidence="1">
    <location>
        <begin position="35"/>
        <end position="105"/>
    </location>
</feature>
<feature type="compositionally biased region" description="Low complexity" evidence="1">
    <location>
        <begin position="396"/>
        <end position="408"/>
    </location>
</feature>
<comment type="caution">
    <text evidence="2">The sequence shown here is derived from an EMBL/GenBank/DDBJ whole genome shotgun (WGS) entry which is preliminary data.</text>
</comment>